<dbReference type="Gene3D" id="1.10.555.10">
    <property type="entry name" value="Rho GTPase activation protein"/>
    <property type="match status" value="1"/>
</dbReference>
<dbReference type="InterPro" id="IPR008936">
    <property type="entry name" value="Rho_GTPase_activation_prot"/>
</dbReference>
<feature type="signal peptide" evidence="2">
    <location>
        <begin position="1"/>
        <end position="18"/>
    </location>
</feature>
<organism evidence="3 4">
    <name type="scientific">Aspergillus puulaauensis</name>
    <dbReference type="NCBI Taxonomy" id="1220207"/>
    <lineage>
        <taxon>Eukaryota</taxon>
        <taxon>Fungi</taxon>
        <taxon>Dikarya</taxon>
        <taxon>Ascomycota</taxon>
        <taxon>Pezizomycotina</taxon>
        <taxon>Eurotiomycetes</taxon>
        <taxon>Eurotiomycetidae</taxon>
        <taxon>Eurotiales</taxon>
        <taxon>Aspergillaceae</taxon>
        <taxon>Aspergillus</taxon>
    </lineage>
</organism>
<feature type="region of interest" description="Disordered" evidence="1">
    <location>
        <begin position="110"/>
        <end position="210"/>
    </location>
</feature>
<protein>
    <submittedName>
        <fullName evidence="3">Uncharacterized protein</fullName>
    </submittedName>
</protein>
<evidence type="ECO:0000256" key="2">
    <source>
        <dbReference type="SAM" id="SignalP"/>
    </source>
</evidence>
<evidence type="ECO:0000313" key="4">
    <source>
        <dbReference type="Proteomes" id="UP000654913"/>
    </source>
</evidence>
<dbReference type="OrthoDB" id="9994905at2759"/>
<feature type="region of interest" description="Disordered" evidence="1">
    <location>
        <begin position="235"/>
        <end position="304"/>
    </location>
</feature>
<feature type="compositionally biased region" description="Low complexity" evidence="1">
    <location>
        <begin position="254"/>
        <end position="267"/>
    </location>
</feature>
<feature type="compositionally biased region" description="Polar residues" evidence="1">
    <location>
        <begin position="351"/>
        <end position="385"/>
    </location>
</feature>
<evidence type="ECO:0000313" key="3">
    <source>
        <dbReference type="EMBL" id="BCS19332.1"/>
    </source>
</evidence>
<keyword evidence="2" id="KW-0732">Signal</keyword>
<name>A0A7R8AID3_9EURO</name>
<proteinExistence type="predicted"/>
<dbReference type="RefSeq" id="XP_041551526.1">
    <property type="nucleotide sequence ID" value="XM_041698331.1"/>
</dbReference>
<sequence>MIHALLWLILSSLKELDTRRSSATKARIMDAGCGRTFFLGTTHEPTKKEGAMVAARQHQMERAKKRVQLCFHAETPHKETNLFHTGADFLDTPFTATLHSRMVRLDSIFSRSSGKGSNASDNGRSWTLSRPQSIMSQSPQRIKVPLKETPANEPEEPKTVCGSSGECATDQLQENRPRLSNPEPSTKLDAPGSSATEPLEFPPNSGYSSRRFAGFKTLFRTRTHRRRRLDFDIRKDGDIDNENPKNSTSEEAGDVAAQRDQAVVATQPNGLSKVSPDDETRKVSDTSEKSVNSSTTSNTVCHHPSKRMSMPITVVDRDLIHQNPFDDIYEAARSETYVSNPFSEPKKGTRFTDQSSSGYSGSDNPFSSMPSEAREMSNSSQSSWHCPTLSGLSGFNGWPTPADRRLATDSFNRLACDLYLEPLGANPDDVSQYDRALDGIFAVPGDKLERRRDRLLGRIRTMRSTMHIKSEPAVPRARSLRRMKTFTTLSTGSCLMTSLQGKSLETLARLGGFGFLTLPGDFAPTTLNLPVCFVATINHLRSYAPGMQGLFVDHGDLETATQTYHYFADQVLSAEKERIRIHMTMRSSRMPNFLEEAPEPDMENQSSQVLGIAFTFKALLAGIPGGILGSMQLYRVLVNICHGRISSRSVQRTGSCLAGLSAEDYAKVRAMSLGILALTSSMQLNLICAVFGLCSLLLHETERMAELELRQRRRSNRRPIASSTDKLSSDRLAATLGPLLIETGRSESPDTFHAIQEEIESQRVVALLIGNWRSISRQLRIWERRGLEGHVHAGPARATSVESREGTGTGN</sequence>
<dbReference type="AlphaFoldDB" id="A0A7R8AID3"/>
<dbReference type="GeneID" id="64969337"/>
<reference evidence="3" key="2">
    <citation type="submission" date="2021-02" db="EMBL/GenBank/DDBJ databases">
        <title>Aspergillus puulaauensis MK2 genome sequence.</title>
        <authorList>
            <person name="Futagami T."/>
            <person name="Mori K."/>
            <person name="Kadooka C."/>
            <person name="Tanaka T."/>
        </authorList>
    </citation>
    <scope>NUCLEOTIDE SEQUENCE</scope>
    <source>
        <strain evidence="3">MK2</strain>
    </source>
</reference>
<evidence type="ECO:0000256" key="1">
    <source>
        <dbReference type="SAM" id="MobiDB-lite"/>
    </source>
</evidence>
<feature type="region of interest" description="Disordered" evidence="1">
    <location>
        <begin position="792"/>
        <end position="811"/>
    </location>
</feature>
<gene>
    <name evidence="3" type="ORF">APUU_12160A</name>
</gene>
<dbReference type="Proteomes" id="UP000654913">
    <property type="component" value="Chromosome 1"/>
</dbReference>
<dbReference type="KEGG" id="apuu:APUU_12160A"/>
<feature type="compositionally biased region" description="Low complexity" evidence="1">
    <location>
        <begin position="290"/>
        <end position="300"/>
    </location>
</feature>
<feature type="chain" id="PRO_5030943370" evidence="2">
    <location>
        <begin position="19"/>
        <end position="811"/>
    </location>
</feature>
<feature type="compositionally biased region" description="Basic and acidic residues" evidence="1">
    <location>
        <begin position="275"/>
        <end position="288"/>
    </location>
</feature>
<dbReference type="EMBL" id="AP024443">
    <property type="protein sequence ID" value="BCS19332.1"/>
    <property type="molecule type" value="Genomic_DNA"/>
</dbReference>
<feature type="compositionally biased region" description="Polar residues" evidence="1">
    <location>
        <begin position="110"/>
        <end position="140"/>
    </location>
</feature>
<accession>A0A7R8AID3</accession>
<reference evidence="3" key="1">
    <citation type="submission" date="2021-01" db="EMBL/GenBank/DDBJ databases">
        <authorList>
            <consortium name="Aspergillus puulaauensis MK2 genome sequencing consortium"/>
            <person name="Kazuki M."/>
            <person name="Futagami T."/>
        </authorList>
    </citation>
    <scope>NUCLEOTIDE SEQUENCE</scope>
    <source>
        <strain evidence="3">MK2</strain>
    </source>
</reference>
<keyword evidence="4" id="KW-1185">Reference proteome</keyword>
<feature type="region of interest" description="Disordered" evidence="1">
    <location>
        <begin position="339"/>
        <end position="385"/>
    </location>
</feature>